<organism evidence="9 10">
    <name type="scientific">Breoghania corrubedonensis</name>
    <dbReference type="NCBI Taxonomy" id="665038"/>
    <lineage>
        <taxon>Bacteria</taxon>
        <taxon>Pseudomonadati</taxon>
        <taxon>Pseudomonadota</taxon>
        <taxon>Alphaproteobacteria</taxon>
        <taxon>Hyphomicrobiales</taxon>
        <taxon>Stappiaceae</taxon>
        <taxon>Breoghania</taxon>
    </lineage>
</organism>
<comment type="cofactor">
    <cofactor evidence="7">
        <name>Zn(2+)</name>
        <dbReference type="ChEBI" id="CHEBI:29105"/>
    </cofactor>
</comment>
<keyword evidence="5 8" id="KW-0472">Membrane</keyword>
<feature type="binding site" evidence="7">
    <location>
        <position position="190"/>
    </location>
    <ligand>
        <name>Zn(2+)</name>
        <dbReference type="ChEBI" id="CHEBI:29105"/>
        <note>catalytic</note>
    </ligand>
</feature>
<keyword evidence="2 8" id="KW-0812">Transmembrane</keyword>
<evidence type="ECO:0000256" key="8">
    <source>
        <dbReference type="SAM" id="Phobius"/>
    </source>
</evidence>
<evidence type="ECO:0000256" key="5">
    <source>
        <dbReference type="ARBA" id="ARBA00023136"/>
    </source>
</evidence>
<name>A0A2T5VEP4_9HYPH</name>
<dbReference type="GO" id="GO:0016020">
    <property type="term" value="C:membrane"/>
    <property type="evidence" value="ECO:0007669"/>
    <property type="project" value="UniProtKB-SubCell"/>
</dbReference>
<feature type="transmembrane region" description="Helical" evidence="8">
    <location>
        <begin position="82"/>
        <end position="102"/>
    </location>
</feature>
<feature type="transmembrane region" description="Helical" evidence="8">
    <location>
        <begin position="191"/>
        <end position="209"/>
    </location>
</feature>
<evidence type="ECO:0000313" key="10">
    <source>
        <dbReference type="Proteomes" id="UP000244081"/>
    </source>
</evidence>
<feature type="transmembrane region" description="Helical" evidence="8">
    <location>
        <begin position="109"/>
        <end position="130"/>
    </location>
</feature>
<feature type="transmembrane region" description="Helical" evidence="8">
    <location>
        <begin position="160"/>
        <end position="179"/>
    </location>
</feature>
<comment type="caution">
    <text evidence="9">The sequence shown here is derived from an EMBL/GenBank/DDBJ whole genome shotgun (WGS) entry which is preliminary data.</text>
</comment>
<dbReference type="InterPro" id="IPR008901">
    <property type="entry name" value="ACER"/>
</dbReference>
<dbReference type="GO" id="GO:0016811">
    <property type="term" value="F:hydrolase activity, acting on carbon-nitrogen (but not peptide) bonds, in linear amides"/>
    <property type="evidence" value="ECO:0007669"/>
    <property type="project" value="InterPro"/>
</dbReference>
<feature type="transmembrane region" description="Helical" evidence="8">
    <location>
        <begin position="50"/>
        <end position="70"/>
    </location>
</feature>
<dbReference type="Proteomes" id="UP000244081">
    <property type="component" value="Unassembled WGS sequence"/>
</dbReference>
<proteinExistence type="predicted"/>
<evidence type="ECO:0000313" key="9">
    <source>
        <dbReference type="EMBL" id="PTW62217.1"/>
    </source>
</evidence>
<dbReference type="AlphaFoldDB" id="A0A2T5VEP4"/>
<keyword evidence="10" id="KW-1185">Reference proteome</keyword>
<keyword evidence="6" id="KW-0106">Calcium</keyword>
<feature type="transmembrane region" description="Helical" evidence="8">
    <location>
        <begin position="25"/>
        <end position="43"/>
    </location>
</feature>
<keyword evidence="4 8" id="KW-1133">Transmembrane helix</keyword>
<evidence type="ECO:0000256" key="2">
    <source>
        <dbReference type="ARBA" id="ARBA00022692"/>
    </source>
</evidence>
<gene>
    <name evidence="9" type="ORF">C8N35_101254</name>
</gene>
<dbReference type="GO" id="GO:0006672">
    <property type="term" value="P:ceramide metabolic process"/>
    <property type="evidence" value="ECO:0007669"/>
    <property type="project" value="InterPro"/>
</dbReference>
<feature type="binding site" evidence="6">
    <location>
        <position position="21"/>
    </location>
    <ligand>
        <name>Ca(2+)</name>
        <dbReference type="ChEBI" id="CHEBI:29108"/>
    </ligand>
</feature>
<evidence type="ECO:0000256" key="7">
    <source>
        <dbReference type="PIRSR" id="PIRSR608901-2"/>
    </source>
</evidence>
<accession>A0A2T5VEP4</accession>
<sequence>MNPGLRVSEYCERIDASFWAEPANAVSNIAFIATAIGIFWLLPRKGPRDYPVLLLIALTVLMGIGSFLYHTTPSRLTAIADVLPIGLFIYASFFIAIMRFLALRLITTIWVTAAFIAVSLAVSMSLQHVIGTSAGYAPALLALFGVGLVTLPYRRKIGTGMIMTGLMFTLSLSLRTMDYAVCDWFPIGTHFMWHALNSVVAYMLLRLIVHARRPGTFEH</sequence>
<feature type="binding site" evidence="7">
    <location>
        <position position="194"/>
    </location>
    <ligand>
        <name>Zn(2+)</name>
        <dbReference type="ChEBI" id="CHEBI:29105"/>
        <note>catalytic</note>
    </ligand>
</feature>
<evidence type="ECO:0000256" key="3">
    <source>
        <dbReference type="ARBA" id="ARBA00022801"/>
    </source>
</evidence>
<feature type="binding site" evidence="7">
    <location>
        <position position="70"/>
    </location>
    <ligand>
        <name>Zn(2+)</name>
        <dbReference type="ChEBI" id="CHEBI:29105"/>
        <note>catalytic</note>
    </ligand>
</feature>
<evidence type="ECO:0000256" key="6">
    <source>
        <dbReference type="PIRSR" id="PIRSR608901-1"/>
    </source>
</evidence>
<comment type="subcellular location">
    <subcellularLocation>
        <location evidence="1">Membrane</location>
        <topology evidence="1">Multi-pass membrane protein</topology>
    </subcellularLocation>
</comment>
<dbReference type="EMBL" id="QAYG01000001">
    <property type="protein sequence ID" value="PTW62217.1"/>
    <property type="molecule type" value="Genomic_DNA"/>
</dbReference>
<feature type="transmembrane region" description="Helical" evidence="8">
    <location>
        <begin position="136"/>
        <end position="153"/>
    </location>
</feature>
<keyword evidence="3" id="KW-0378">Hydrolase</keyword>
<evidence type="ECO:0000256" key="4">
    <source>
        <dbReference type="ARBA" id="ARBA00022989"/>
    </source>
</evidence>
<evidence type="ECO:0000256" key="1">
    <source>
        <dbReference type="ARBA" id="ARBA00004141"/>
    </source>
</evidence>
<dbReference type="RefSeq" id="WP_170121982.1">
    <property type="nucleotide sequence ID" value="NZ_QAYG01000001.1"/>
</dbReference>
<dbReference type="GO" id="GO:0046872">
    <property type="term" value="F:metal ion binding"/>
    <property type="evidence" value="ECO:0007669"/>
    <property type="project" value="UniProtKB-KW"/>
</dbReference>
<keyword evidence="6" id="KW-0479">Metal-binding</keyword>
<protein>
    <submittedName>
        <fullName evidence="9">Ceramidase</fullName>
    </submittedName>
</protein>
<keyword evidence="7" id="KW-0862">Zinc</keyword>
<reference evidence="9 10" key="1">
    <citation type="submission" date="2018-04" db="EMBL/GenBank/DDBJ databases">
        <title>Genomic Encyclopedia of Archaeal and Bacterial Type Strains, Phase II (KMG-II): from individual species to whole genera.</title>
        <authorList>
            <person name="Goeker M."/>
        </authorList>
    </citation>
    <scope>NUCLEOTIDE SEQUENCE [LARGE SCALE GENOMIC DNA]</scope>
    <source>
        <strain evidence="9 10">DSM 23382</strain>
    </source>
</reference>
<dbReference type="Pfam" id="PF05875">
    <property type="entry name" value="Ceramidase"/>
    <property type="match status" value="1"/>
</dbReference>